<keyword evidence="2" id="KW-1185">Reference proteome</keyword>
<dbReference type="HOGENOM" id="CLU_3433167_0_0_1"/>
<organism evidence="1 2">
    <name type="scientific">Emericella nidulans (strain FGSC A4 / ATCC 38163 / CBS 112.46 / NRRL 194 / M139)</name>
    <name type="common">Aspergillus nidulans</name>
    <dbReference type="NCBI Taxonomy" id="227321"/>
    <lineage>
        <taxon>Eukaryota</taxon>
        <taxon>Fungi</taxon>
        <taxon>Dikarya</taxon>
        <taxon>Ascomycota</taxon>
        <taxon>Pezizomycotina</taxon>
        <taxon>Eurotiomycetes</taxon>
        <taxon>Eurotiomycetidae</taxon>
        <taxon>Eurotiales</taxon>
        <taxon>Aspergillaceae</taxon>
        <taxon>Aspergillus</taxon>
        <taxon>Aspergillus subgen. Nidulantes</taxon>
    </lineage>
</organism>
<reference evidence="2" key="1">
    <citation type="journal article" date="2005" name="Nature">
        <title>Sequencing of Aspergillus nidulans and comparative analysis with A. fumigatus and A. oryzae.</title>
        <authorList>
            <person name="Galagan J.E."/>
            <person name="Calvo S.E."/>
            <person name="Cuomo C."/>
            <person name="Ma L.J."/>
            <person name="Wortman J.R."/>
            <person name="Batzoglou S."/>
            <person name="Lee S.I."/>
            <person name="Basturkmen M."/>
            <person name="Spevak C.C."/>
            <person name="Clutterbuck J."/>
            <person name="Kapitonov V."/>
            <person name="Jurka J."/>
            <person name="Scazzocchio C."/>
            <person name="Farman M."/>
            <person name="Butler J."/>
            <person name="Purcell S."/>
            <person name="Harris S."/>
            <person name="Braus G.H."/>
            <person name="Draht O."/>
            <person name="Busch S."/>
            <person name="D'Enfert C."/>
            <person name="Bouchier C."/>
            <person name="Goldman G.H."/>
            <person name="Bell-Pedersen D."/>
            <person name="Griffiths-Jones S."/>
            <person name="Doonan J.H."/>
            <person name="Yu J."/>
            <person name="Vienken K."/>
            <person name="Pain A."/>
            <person name="Freitag M."/>
            <person name="Selker E.U."/>
            <person name="Archer D.B."/>
            <person name="Penalva M.A."/>
            <person name="Oakley B.R."/>
            <person name="Momany M."/>
            <person name="Tanaka T."/>
            <person name="Kumagai T."/>
            <person name="Asai K."/>
            <person name="Machida M."/>
            <person name="Nierman W.C."/>
            <person name="Denning D.W."/>
            <person name="Caddick M."/>
            <person name="Hynes M."/>
            <person name="Paoletti M."/>
            <person name="Fischer R."/>
            <person name="Miller B."/>
            <person name="Dyer P."/>
            <person name="Sachs M.S."/>
            <person name="Osmani S.A."/>
            <person name="Birren B.W."/>
        </authorList>
    </citation>
    <scope>NUCLEOTIDE SEQUENCE [LARGE SCALE GENOMIC DNA]</scope>
    <source>
        <strain evidence="2">FGSC A4 / ATCC 38163 / CBS 112.46 / NRRL 194 / M139</strain>
    </source>
</reference>
<dbReference type="Proteomes" id="UP000000560">
    <property type="component" value="Chromosome III"/>
</dbReference>
<evidence type="ECO:0000313" key="1">
    <source>
        <dbReference type="EMBL" id="CBF76466.1"/>
    </source>
</evidence>
<dbReference type="EMBL" id="BN001303">
    <property type="protein sequence ID" value="CBF76466.1"/>
    <property type="molecule type" value="Genomic_DNA"/>
</dbReference>
<reference evidence="2" key="2">
    <citation type="journal article" date="2009" name="Fungal Genet. Biol.">
        <title>The 2008 update of the Aspergillus nidulans genome annotation: a community effort.</title>
        <authorList>
            <person name="Wortman J.R."/>
            <person name="Gilsenan J.M."/>
            <person name="Joardar V."/>
            <person name="Deegan J."/>
            <person name="Clutterbuck J."/>
            <person name="Andersen M.R."/>
            <person name="Archer D."/>
            <person name="Bencina M."/>
            <person name="Braus G."/>
            <person name="Coutinho P."/>
            <person name="von Dohren H."/>
            <person name="Doonan J."/>
            <person name="Driessen A.J."/>
            <person name="Durek P."/>
            <person name="Espeso E."/>
            <person name="Fekete E."/>
            <person name="Flipphi M."/>
            <person name="Estrada C.G."/>
            <person name="Geysens S."/>
            <person name="Goldman G."/>
            <person name="de Groot P.W."/>
            <person name="Hansen K."/>
            <person name="Harris S.D."/>
            <person name="Heinekamp T."/>
            <person name="Helmstaedt K."/>
            <person name="Henrissat B."/>
            <person name="Hofmann G."/>
            <person name="Homan T."/>
            <person name="Horio T."/>
            <person name="Horiuchi H."/>
            <person name="James S."/>
            <person name="Jones M."/>
            <person name="Karaffa L."/>
            <person name="Karanyi Z."/>
            <person name="Kato M."/>
            <person name="Keller N."/>
            <person name="Kelly D.E."/>
            <person name="Kiel J.A."/>
            <person name="Kim J.M."/>
            <person name="van der Klei I.J."/>
            <person name="Klis F.M."/>
            <person name="Kovalchuk A."/>
            <person name="Krasevec N."/>
            <person name="Kubicek C.P."/>
            <person name="Liu B."/>
            <person name="Maccabe A."/>
            <person name="Meyer V."/>
            <person name="Mirabito P."/>
            <person name="Miskei M."/>
            <person name="Mos M."/>
            <person name="Mullins J."/>
            <person name="Nelson D.R."/>
            <person name="Nielsen J."/>
            <person name="Oakley B.R."/>
            <person name="Osmani S.A."/>
            <person name="Pakula T."/>
            <person name="Paszewski A."/>
            <person name="Paulsen I."/>
            <person name="Pilsyk S."/>
            <person name="Pocsi I."/>
            <person name="Punt P.J."/>
            <person name="Ram A.F."/>
            <person name="Ren Q."/>
            <person name="Robellet X."/>
            <person name="Robson G."/>
            <person name="Seiboth B."/>
            <person name="van Solingen P."/>
            <person name="Specht T."/>
            <person name="Sun J."/>
            <person name="Taheri-Talesh N."/>
            <person name="Takeshita N."/>
            <person name="Ussery D."/>
            <person name="vanKuyk P.A."/>
            <person name="Visser H."/>
            <person name="van de Vondervoort P.J."/>
            <person name="de Vries R.P."/>
            <person name="Walton J."/>
            <person name="Xiang X."/>
            <person name="Xiong Y."/>
            <person name="Zeng A.P."/>
            <person name="Brandt B.W."/>
            <person name="Cornell M.J."/>
            <person name="van den Hondel C.A."/>
            <person name="Visser J."/>
            <person name="Oliver S.G."/>
            <person name="Turner G."/>
        </authorList>
    </citation>
    <scope>GENOME REANNOTATION</scope>
    <source>
        <strain evidence="2">FGSC A4 / ATCC 38163 / CBS 112.46 / NRRL 194 / M139</strain>
    </source>
</reference>
<accession>C8V9E2</accession>
<sequence>MSKAIELSFCIYIKSQ</sequence>
<protein>
    <submittedName>
        <fullName evidence="1">Uncharacterized protein</fullName>
    </submittedName>
</protein>
<dbReference type="InParanoid" id="C8V9E2"/>
<gene>
    <name evidence="1" type="ORF">ANIA_11450</name>
</gene>
<dbReference type="AlphaFoldDB" id="C8V9E2"/>
<name>C8V9E2_EMENI</name>
<proteinExistence type="predicted"/>
<evidence type="ECO:0000313" key="2">
    <source>
        <dbReference type="Proteomes" id="UP000000560"/>
    </source>
</evidence>